<dbReference type="Proteomes" id="UP000182444">
    <property type="component" value="Chromosome 1C"/>
</dbReference>
<protein>
    <submittedName>
        <fullName evidence="1">Uncharacterized protein</fullName>
    </submittedName>
</protein>
<proteinExistence type="predicted"/>
<dbReference type="EMBL" id="CP017555">
    <property type="protein sequence ID" value="AOW02156.1"/>
    <property type="molecule type" value="Genomic_DNA"/>
</dbReference>
<sequence>MTEEMIRCQYCGAKYSEKDFRVHIDACFLMLGRAKNGKINKWSDDLNNTLQMCDICKGYYPYKEFDTHIKACSEYYQKLKSVK</sequence>
<dbReference type="KEGG" id="yli:90949606"/>
<dbReference type="VEuPathDB" id="FungiDB:YALI1_C00874g"/>
<evidence type="ECO:0000313" key="1">
    <source>
        <dbReference type="EMBL" id="AOW02156.1"/>
    </source>
</evidence>
<dbReference type="RefSeq" id="XP_065950302.2">
    <property type="nucleotide sequence ID" value="XM_066094230.2"/>
</dbReference>
<dbReference type="AlphaFoldDB" id="A0A1D8N942"/>
<dbReference type="GeneID" id="90949606"/>
<gene>
    <name evidence="1" type="ORF">YALI1_C00874g</name>
</gene>
<reference evidence="1" key="1">
    <citation type="journal article" date="2016" name="PLoS ONE">
        <title>Sequence Assembly of Yarrowia lipolytica Strain W29/CLIB89 Shows Transposable Element Diversity.</title>
        <authorList>
            <person name="Magnan C."/>
            <person name="Yu J."/>
            <person name="Chang I."/>
            <person name="Jahn E."/>
            <person name="Kanomata Y."/>
            <person name="Wu J."/>
            <person name="Zeller M."/>
            <person name="Oakes M."/>
            <person name="Baldi P."/>
            <person name="Sandmeyer S."/>
        </authorList>
    </citation>
    <scope>NUCLEOTIDE SEQUENCE [LARGE SCALE GENOMIC DNA]</scope>
    <source>
        <strain evidence="1">CLIB89</strain>
    </source>
</reference>
<name>A0A1D8N942_YARLL</name>
<accession>A0A1D8N942</accession>
<organism evidence="1">
    <name type="scientific">Yarrowia lipolytica</name>
    <name type="common">Candida lipolytica</name>
    <dbReference type="NCBI Taxonomy" id="4952"/>
    <lineage>
        <taxon>Eukaryota</taxon>
        <taxon>Fungi</taxon>
        <taxon>Dikarya</taxon>
        <taxon>Ascomycota</taxon>
        <taxon>Saccharomycotina</taxon>
        <taxon>Dipodascomycetes</taxon>
        <taxon>Dipodascales</taxon>
        <taxon>Dipodascales incertae sedis</taxon>
        <taxon>Yarrowia</taxon>
    </lineage>
</organism>